<dbReference type="EMBL" id="KK088485">
    <property type="protein sequence ID" value="EYE89978.1"/>
    <property type="molecule type" value="Genomic_DNA"/>
</dbReference>
<feature type="transmembrane region" description="Helical" evidence="6">
    <location>
        <begin position="44"/>
        <end position="67"/>
    </location>
</feature>
<feature type="transmembrane region" description="Helical" evidence="6">
    <location>
        <begin position="209"/>
        <end position="231"/>
    </location>
</feature>
<keyword evidence="9" id="KW-1185">Reference proteome</keyword>
<organism evidence="8 9">
    <name type="scientific">Aspergillus ruber (strain CBS 135680)</name>
    <dbReference type="NCBI Taxonomy" id="1388766"/>
    <lineage>
        <taxon>Eukaryota</taxon>
        <taxon>Fungi</taxon>
        <taxon>Dikarya</taxon>
        <taxon>Ascomycota</taxon>
        <taxon>Pezizomycotina</taxon>
        <taxon>Eurotiomycetes</taxon>
        <taxon>Eurotiomycetidae</taxon>
        <taxon>Eurotiales</taxon>
        <taxon>Aspergillaceae</taxon>
        <taxon>Aspergillus</taxon>
        <taxon>Aspergillus subgen. Aspergillus</taxon>
    </lineage>
</organism>
<dbReference type="InterPro" id="IPR011701">
    <property type="entry name" value="MFS"/>
</dbReference>
<keyword evidence="3 6" id="KW-0812">Transmembrane</keyword>
<comment type="subcellular location">
    <subcellularLocation>
        <location evidence="1">Membrane</location>
        <topology evidence="1">Multi-pass membrane protein</topology>
    </subcellularLocation>
</comment>
<evidence type="ECO:0000256" key="3">
    <source>
        <dbReference type="ARBA" id="ARBA00022692"/>
    </source>
</evidence>
<dbReference type="GO" id="GO:0022857">
    <property type="term" value="F:transmembrane transporter activity"/>
    <property type="evidence" value="ECO:0007669"/>
    <property type="project" value="InterPro"/>
</dbReference>
<evidence type="ECO:0000256" key="5">
    <source>
        <dbReference type="ARBA" id="ARBA00023136"/>
    </source>
</evidence>
<dbReference type="Pfam" id="PF07690">
    <property type="entry name" value="MFS_1"/>
    <property type="match status" value="1"/>
</dbReference>
<dbReference type="GeneID" id="63694656"/>
<dbReference type="InterPro" id="IPR020846">
    <property type="entry name" value="MFS_dom"/>
</dbReference>
<feature type="transmembrane region" description="Helical" evidence="6">
    <location>
        <begin position="87"/>
        <end position="109"/>
    </location>
</feature>
<keyword evidence="4 6" id="KW-1133">Transmembrane helix</keyword>
<evidence type="ECO:0000259" key="7">
    <source>
        <dbReference type="PROSITE" id="PS50850"/>
    </source>
</evidence>
<dbReference type="FunFam" id="1.20.1250.20:FF:000722">
    <property type="entry name" value="MFS general substrate transporter"/>
    <property type="match status" value="1"/>
</dbReference>
<reference evidence="9" key="1">
    <citation type="journal article" date="2014" name="Nat. Commun.">
        <title>Genomic adaptations of the halophilic Dead Sea filamentous fungus Eurotium rubrum.</title>
        <authorList>
            <person name="Kis-Papo T."/>
            <person name="Weig A.R."/>
            <person name="Riley R."/>
            <person name="Persoh D."/>
            <person name="Salamov A."/>
            <person name="Sun H."/>
            <person name="Lipzen A."/>
            <person name="Wasser S.P."/>
            <person name="Rambold G."/>
            <person name="Grigoriev I.V."/>
            <person name="Nevo E."/>
        </authorList>
    </citation>
    <scope>NUCLEOTIDE SEQUENCE [LARGE SCALE GENOMIC DNA]</scope>
    <source>
        <strain evidence="9">CBS 135680</strain>
    </source>
</reference>
<evidence type="ECO:0000313" key="8">
    <source>
        <dbReference type="EMBL" id="EYE89978.1"/>
    </source>
</evidence>
<dbReference type="OrthoDB" id="2985014at2759"/>
<dbReference type="GO" id="GO:0016020">
    <property type="term" value="C:membrane"/>
    <property type="evidence" value="ECO:0007669"/>
    <property type="project" value="UniProtKB-SubCell"/>
</dbReference>
<dbReference type="AlphaFoldDB" id="A0A017RYX7"/>
<evidence type="ECO:0000256" key="4">
    <source>
        <dbReference type="ARBA" id="ARBA00022989"/>
    </source>
</evidence>
<keyword evidence="2" id="KW-0813">Transport</keyword>
<feature type="transmembrane region" description="Helical" evidence="6">
    <location>
        <begin position="146"/>
        <end position="165"/>
    </location>
</feature>
<gene>
    <name evidence="8" type="ORF">EURHEDRAFT_382379</name>
</gene>
<dbReference type="SUPFAM" id="SSF103473">
    <property type="entry name" value="MFS general substrate transporter"/>
    <property type="match status" value="1"/>
</dbReference>
<protein>
    <submittedName>
        <fullName evidence="8">MFS general substrate transporter</fullName>
    </submittedName>
</protein>
<dbReference type="Proteomes" id="UP000019804">
    <property type="component" value="Unassembled WGS sequence"/>
</dbReference>
<evidence type="ECO:0000313" key="9">
    <source>
        <dbReference type="Proteomes" id="UP000019804"/>
    </source>
</evidence>
<proteinExistence type="predicted"/>
<keyword evidence="5 6" id="KW-0472">Membrane</keyword>
<evidence type="ECO:0000256" key="2">
    <source>
        <dbReference type="ARBA" id="ARBA00022448"/>
    </source>
</evidence>
<dbReference type="PANTHER" id="PTHR43791">
    <property type="entry name" value="PERMEASE-RELATED"/>
    <property type="match status" value="1"/>
</dbReference>
<feature type="domain" description="Major facilitator superfamily (MFS) profile" evidence="7">
    <location>
        <begin position="43"/>
        <end position="329"/>
    </location>
</feature>
<evidence type="ECO:0000256" key="6">
    <source>
        <dbReference type="SAM" id="Phobius"/>
    </source>
</evidence>
<sequence length="329" mass="37209">MTTIQSNRDKKPTLSPTEEDIEIFHEPPDRNLQQIHRQTDLRILLWYSFVYLIMRIDVTNISNTAIINSEEGNGIKKELGNLSSEQWAWALSIFYYPYLFFEPASTVLLKRWSPSVWMSRIMITWGVISMCQGATKNYAGLLATRFLLGLAEAGFYPGVLFHLSFWYHTDKMPLRLAFFYASGVFSGTISGLLAYAISFMNQAGGLSGWRWVFILEGIPAILCGVYTFFFLPDYPEASQFLSESEKQTVLDGLSSDAPTMKAKAFQWEEAKTLLRDPTVISFALLWITHGIGGWGISFVLPTVIYELGMTNTADSQLMTMQKSAPTKNT</sequence>
<name>A0A017RYX7_ASPRC</name>
<dbReference type="RefSeq" id="XP_040633668.1">
    <property type="nucleotide sequence ID" value="XM_040779532.1"/>
</dbReference>
<dbReference type="HOGENOM" id="CLU_001265_0_2_1"/>
<feature type="transmembrane region" description="Helical" evidence="6">
    <location>
        <begin position="279"/>
        <end position="300"/>
    </location>
</feature>
<dbReference type="Gene3D" id="1.20.1250.20">
    <property type="entry name" value="MFS general substrate transporter like domains"/>
    <property type="match status" value="1"/>
</dbReference>
<feature type="transmembrane region" description="Helical" evidence="6">
    <location>
        <begin position="177"/>
        <end position="197"/>
    </location>
</feature>
<dbReference type="InterPro" id="IPR036259">
    <property type="entry name" value="MFS_trans_sf"/>
</dbReference>
<dbReference type="PROSITE" id="PS50850">
    <property type="entry name" value="MFS"/>
    <property type="match status" value="1"/>
</dbReference>
<dbReference type="PANTHER" id="PTHR43791:SF51">
    <property type="entry name" value="MAJOR FACILITATOR SUPERFAMILY (MFS) PROFILE DOMAIN-CONTAINING PROTEIN"/>
    <property type="match status" value="1"/>
</dbReference>
<evidence type="ECO:0000256" key="1">
    <source>
        <dbReference type="ARBA" id="ARBA00004141"/>
    </source>
</evidence>
<accession>A0A017RYX7</accession>